<organism evidence="2 3">
    <name type="scientific">Pseudonocardia oroxyli</name>
    <dbReference type="NCBI Taxonomy" id="366584"/>
    <lineage>
        <taxon>Bacteria</taxon>
        <taxon>Bacillati</taxon>
        <taxon>Actinomycetota</taxon>
        <taxon>Actinomycetes</taxon>
        <taxon>Pseudonocardiales</taxon>
        <taxon>Pseudonocardiaceae</taxon>
        <taxon>Pseudonocardia</taxon>
    </lineage>
</organism>
<dbReference type="OrthoDB" id="5877746at2"/>
<dbReference type="Proteomes" id="UP000198967">
    <property type="component" value="Unassembled WGS sequence"/>
</dbReference>
<dbReference type="NCBIfam" id="NF041205">
    <property type="entry name" value="VdcD"/>
    <property type="match status" value="1"/>
</dbReference>
<evidence type="ECO:0000313" key="3">
    <source>
        <dbReference type="Proteomes" id="UP000198967"/>
    </source>
</evidence>
<gene>
    <name evidence="2" type="ORF">SAMN05216377_116170</name>
</gene>
<dbReference type="InterPro" id="IPR047707">
    <property type="entry name" value="VdcD-like"/>
</dbReference>
<accession>A0A1G7Y3F0</accession>
<dbReference type="EMBL" id="FNBE01000016">
    <property type="protein sequence ID" value="SDG90965.1"/>
    <property type="molecule type" value="Genomic_DNA"/>
</dbReference>
<keyword evidence="3" id="KW-1185">Reference proteome</keyword>
<feature type="region of interest" description="Disordered" evidence="1">
    <location>
        <begin position="1"/>
        <end position="21"/>
    </location>
</feature>
<dbReference type="STRING" id="366584.SAMN05216377_116170"/>
<protein>
    <recommendedName>
        <fullName evidence="4">Phenolic acid decarboxylase subunit D</fullName>
    </recommendedName>
</protein>
<evidence type="ECO:0000313" key="2">
    <source>
        <dbReference type="EMBL" id="SDG90965.1"/>
    </source>
</evidence>
<evidence type="ECO:0000256" key="1">
    <source>
        <dbReference type="SAM" id="MobiDB-lite"/>
    </source>
</evidence>
<dbReference type="AlphaFoldDB" id="A0A1G7Y3F0"/>
<dbReference type="RefSeq" id="WP_093088656.1">
    <property type="nucleotide sequence ID" value="NZ_FNBE01000016.1"/>
</dbReference>
<proteinExistence type="predicted"/>
<name>A0A1G7Y3F0_PSEOR</name>
<dbReference type="Pfam" id="PF26358">
    <property type="entry name" value="EcdD_BsdD_detox"/>
    <property type="match status" value="1"/>
</dbReference>
<reference evidence="2 3" key="1">
    <citation type="submission" date="2016-10" db="EMBL/GenBank/DDBJ databases">
        <authorList>
            <person name="de Groot N.N."/>
        </authorList>
    </citation>
    <scope>NUCLEOTIDE SEQUENCE [LARGE SCALE GENOMIC DNA]</scope>
    <source>
        <strain evidence="2 3">CGMCC 4.3143</strain>
    </source>
</reference>
<evidence type="ECO:0008006" key="4">
    <source>
        <dbReference type="Google" id="ProtNLM"/>
    </source>
</evidence>
<sequence>MTVDDGAADRPTACPRCRSTTVGVQATSPVPGVWTLFSCSTCLYTWRSTEPAENTDPDHYPEAFRLTPDQLATLPVAPTIPPLRAGDAPGGS</sequence>